<evidence type="ECO:0000259" key="5">
    <source>
        <dbReference type="Pfam" id="PF13305"/>
    </source>
</evidence>
<evidence type="ECO:0000256" key="3">
    <source>
        <dbReference type="ARBA" id="ARBA00023163"/>
    </source>
</evidence>
<dbReference type="Pfam" id="PF00440">
    <property type="entry name" value="TetR_N"/>
    <property type="match status" value="1"/>
</dbReference>
<protein>
    <submittedName>
        <fullName evidence="6">TetR family transcriptional regulator</fullName>
    </submittedName>
</protein>
<accession>A0A917EY23</accession>
<keyword evidence="2" id="KW-0238">DNA-binding</keyword>
<dbReference type="SUPFAM" id="SSF46689">
    <property type="entry name" value="Homeodomain-like"/>
    <property type="match status" value="1"/>
</dbReference>
<keyword evidence="1" id="KW-0805">Transcription regulation</keyword>
<comment type="caution">
    <text evidence="6">The sequence shown here is derived from an EMBL/GenBank/DDBJ whole genome shotgun (WGS) entry which is preliminary data.</text>
</comment>
<dbReference type="InterPro" id="IPR009057">
    <property type="entry name" value="Homeodomain-like_sf"/>
</dbReference>
<name>A0A917EY23_9MICO</name>
<keyword evidence="3" id="KW-0804">Transcription</keyword>
<evidence type="ECO:0000259" key="4">
    <source>
        <dbReference type="Pfam" id="PF00440"/>
    </source>
</evidence>
<dbReference type="RefSeq" id="WP_188679194.1">
    <property type="nucleotide sequence ID" value="NZ_BMGP01000005.1"/>
</dbReference>
<dbReference type="Proteomes" id="UP000598775">
    <property type="component" value="Unassembled WGS sequence"/>
</dbReference>
<feature type="domain" description="HTH-type transcriptional regulator MT1864/Rv1816-like C-terminal" evidence="5">
    <location>
        <begin position="91"/>
        <end position="181"/>
    </location>
</feature>
<dbReference type="SUPFAM" id="SSF48498">
    <property type="entry name" value="Tetracyclin repressor-like, C-terminal domain"/>
    <property type="match status" value="1"/>
</dbReference>
<dbReference type="InterPro" id="IPR001647">
    <property type="entry name" value="HTH_TetR"/>
</dbReference>
<keyword evidence="7" id="KW-1185">Reference proteome</keyword>
<sequence length="194" mass="21068">MTDSSLRQQRTEARRLQILEAARVQADAEGWAAVTTRHLADAIGYSQPVLYGHFAGGKAEIMLAVALAGFDELAQLCRDALGRKQGRAAAEAVATAYLTFGTQHPAVYEAMFQQPIAARFASEHTEPELRAGFDVLAESIGDRDAGTSTEVFWGALHGLCLLERSARVLVEQRPLRVAELASRFVVEGADRAEK</sequence>
<proteinExistence type="predicted"/>
<dbReference type="InterPro" id="IPR025996">
    <property type="entry name" value="MT1864/Rv1816-like_C"/>
</dbReference>
<feature type="domain" description="HTH tetR-type" evidence="4">
    <location>
        <begin position="18"/>
        <end position="65"/>
    </location>
</feature>
<dbReference type="AlphaFoldDB" id="A0A917EY23"/>
<evidence type="ECO:0000313" key="6">
    <source>
        <dbReference type="EMBL" id="GGF32936.1"/>
    </source>
</evidence>
<evidence type="ECO:0000256" key="2">
    <source>
        <dbReference type="ARBA" id="ARBA00023125"/>
    </source>
</evidence>
<gene>
    <name evidence="6" type="ORF">GCM10011399_27570</name>
</gene>
<dbReference type="InterPro" id="IPR036271">
    <property type="entry name" value="Tet_transcr_reg_TetR-rel_C_sf"/>
</dbReference>
<dbReference type="EMBL" id="BMGP01000005">
    <property type="protein sequence ID" value="GGF32936.1"/>
    <property type="molecule type" value="Genomic_DNA"/>
</dbReference>
<evidence type="ECO:0000313" key="7">
    <source>
        <dbReference type="Proteomes" id="UP000598775"/>
    </source>
</evidence>
<dbReference type="Gene3D" id="1.10.357.10">
    <property type="entry name" value="Tetracycline Repressor, domain 2"/>
    <property type="match status" value="1"/>
</dbReference>
<dbReference type="Pfam" id="PF13305">
    <property type="entry name" value="TetR_C_33"/>
    <property type="match status" value="1"/>
</dbReference>
<reference evidence="6 7" key="1">
    <citation type="journal article" date="2014" name="Int. J. Syst. Evol. Microbiol.">
        <title>Complete genome sequence of Corynebacterium casei LMG S-19264T (=DSM 44701T), isolated from a smear-ripened cheese.</title>
        <authorList>
            <consortium name="US DOE Joint Genome Institute (JGI-PGF)"/>
            <person name="Walter F."/>
            <person name="Albersmeier A."/>
            <person name="Kalinowski J."/>
            <person name="Ruckert C."/>
        </authorList>
    </citation>
    <scope>NUCLEOTIDE SEQUENCE [LARGE SCALE GENOMIC DNA]</scope>
    <source>
        <strain evidence="6 7">CGMCC 1.12976</strain>
    </source>
</reference>
<organism evidence="6 7">
    <name type="scientific">Subtercola lobariae</name>
    <dbReference type="NCBI Taxonomy" id="1588641"/>
    <lineage>
        <taxon>Bacteria</taxon>
        <taxon>Bacillati</taxon>
        <taxon>Actinomycetota</taxon>
        <taxon>Actinomycetes</taxon>
        <taxon>Micrococcales</taxon>
        <taxon>Microbacteriaceae</taxon>
        <taxon>Subtercola</taxon>
    </lineage>
</organism>
<evidence type="ECO:0000256" key="1">
    <source>
        <dbReference type="ARBA" id="ARBA00023015"/>
    </source>
</evidence>
<dbReference type="GO" id="GO:0003677">
    <property type="term" value="F:DNA binding"/>
    <property type="evidence" value="ECO:0007669"/>
    <property type="project" value="UniProtKB-KW"/>
</dbReference>